<proteinExistence type="predicted"/>
<keyword evidence="6" id="KW-0325">Glycoprotein</keyword>
<evidence type="ECO:0000259" key="9">
    <source>
        <dbReference type="PROSITE" id="PS51212"/>
    </source>
</evidence>
<dbReference type="GO" id="GO:0005886">
    <property type="term" value="C:plasma membrane"/>
    <property type="evidence" value="ECO:0007669"/>
    <property type="project" value="TreeGrafter"/>
</dbReference>
<evidence type="ECO:0000313" key="10">
    <source>
        <dbReference type="EMBL" id="KAK0623035.1"/>
    </source>
</evidence>
<dbReference type="Pfam" id="PF01822">
    <property type="entry name" value="WSC"/>
    <property type="match status" value="2"/>
</dbReference>
<comment type="caution">
    <text evidence="10">The sequence shown here is derived from an EMBL/GenBank/DDBJ whole genome shotgun (WGS) entry which is preliminary data.</text>
</comment>
<dbReference type="InterPro" id="IPR002889">
    <property type="entry name" value="WSC_carb-bd"/>
</dbReference>
<feature type="domain" description="WSC" evidence="9">
    <location>
        <begin position="34"/>
        <end position="126"/>
    </location>
</feature>
<accession>A0AA39WWS9</accession>
<evidence type="ECO:0000313" key="11">
    <source>
        <dbReference type="Proteomes" id="UP001175000"/>
    </source>
</evidence>
<sequence>MHSLKMLAAAAALAVAGTQATELELPPCLEPFRPFVYSGCFQDLRDPSVLQWRTPLDQQSMTEEICMATCKGNGFRYAGLTYYGVCYCGQTVKGPQIDDSMCNYPCTGNNSQTCGGDSILSVFTDPTFLPVDEVTIEDYDHIGCWTDDSRLGRALSYDMEIDSSTFTTEECLAACRSEGYPFAGTEFGGECWCGSVIANDTRAAPESECNMPCNGDGTQTCGGPGRLNLYVADELKSLEPCGYQPPVVPRVSSESALVSSQPAVSTTPLVVTTPTPTSSLCVSTQTVQPTCEYKCGNWCSKPIPTWSDIPSCKAAYSNCKLQVASCFKSAGWPGSLGCFGFSLWCSSLERYCSTTSRGGSKSSYCEKSPPNNPEPPKTIITITTTCAPAATLTRISTSTKPTTSATICPIPTPSNICKQPTSKKYNFSPSNPVGGIDMPIVTCNDLSTDHPRNPFKLYASPDTRKCKSFARNQTPSACAAACKEQYEDCIEVYAETCRRGGKGPKSRAVIELEVRTVWFGEDYHTATTRCNVQYDDCLAVNRGVSGSGKCTEFGRGPW</sequence>
<dbReference type="SMART" id="SM00321">
    <property type="entry name" value="WSC"/>
    <property type="match status" value="2"/>
</dbReference>
<evidence type="ECO:0000256" key="1">
    <source>
        <dbReference type="ARBA" id="ARBA00004167"/>
    </source>
</evidence>
<comment type="subcellular location">
    <subcellularLocation>
        <location evidence="1">Membrane</location>
        <topology evidence="1">Single-pass membrane protein</topology>
    </subcellularLocation>
</comment>
<evidence type="ECO:0000256" key="8">
    <source>
        <dbReference type="SAM" id="SignalP"/>
    </source>
</evidence>
<organism evidence="10 11">
    <name type="scientific">Immersiella caudata</name>
    <dbReference type="NCBI Taxonomy" id="314043"/>
    <lineage>
        <taxon>Eukaryota</taxon>
        <taxon>Fungi</taxon>
        <taxon>Dikarya</taxon>
        <taxon>Ascomycota</taxon>
        <taxon>Pezizomycotina</taxon>
        <taxon>Sordariomycetes</taxon>
        <taxon>Sordariomycetidae</taxon>
        <taxon>Sordariales</taxon>
        <taxon>Lasiosphaeriaceae</taxon>
        <taxon>Immersiella</taxon>
    </lineage>
</organism>
<feature type="chain" id="PRO_5041468691" evidence="8">
    <location>
        <begin position="21"/>
        <end position="558"/>
    </location>
</feature>
<feature type="region of interest" description="Disordered" evidence="7">
    <location>
        <begin position="356"/>
        <end position="375"/>
    </location>
</feature>
<keyword evidence="3 8" id="KW-0732">Signal</keyword>
<evidence type="ECO:0000256" key="4">
    <source>
        <dbReference type="ARBA" id="ARBA00022989"/>
    </source>
</evidence>
<evidence type="ECO:0000256" key="7">
    <source>
        <dbReference type="SAM" id="MobiDB-lite"/>
    </source>
</evidence>
<dbReference type="EMBL" id="JAULSU010000003">
    <property type="protein sequence ID" value="KAK0623035.1"/>
    <property type="molecule type" value="Genomic_DNA"/>
</dbReference>
<keyword evidence="11" id="KW-1185">Reference proteome</keyword>
<dbReference type="PROSITE" id="PS51212">
    <property type="entry name" value="WSC"/>
    <property type="match status" value="2"/>
</dbReference>
<feature type="signal peptide" evidence="8">
    <location>
        <begin position="1"/>
        <end position="20"/>
    </location>
</feature>
<dbReference type="InterPro" id="IPR051836">
    <property type="entry name" value="Kremen_rcpt"/>
</dbReference>
<protein>
    <submittedName>
        <fullName evidence="10">WSC domain-containing protein</fullName>
    </submittedName>
</protein>
<dbReference type="Proteomes" id="UP001175000">
    <property type="component" value="Unassembled WGS sequence"/>
</dbReference>
<keyword evidence="5" id="KW-0472">Membrane</keyword>
<dbReference type="PANTHER" id="PTHR24269">
    <property type="entry name" value="KREMEN PROTEIN"/>
    <property type="match status" value="1"/>
</dbReference>
<keyword evidence="2" id="KW-0812">Transmembrane</keyword>
<evidence type="ECO:0000256" key="2">
    <source>
        <dbReference type="ARBA" id="ARBA00022692"/>
    </source>
</evidence>
<gene>
    <name evidence="10" type="ORF">B0T14DRAFT_581591</name>
</gene>
<dbReference type="PANTHER" id="PTHR24269:SF24">
    <property type="entry name" value="WSC DOMAIN-CONTAINING PROTEIN"/>
    <property type="match status" value="1"/>
</dbReference>
<name>A0AA39WWS9_9PEZI</name>
<feature type="domain" description="WSC" evidence="9">
    <location>
        <begin position="138"/>
        <end position="233"/>
    </location>
</feature>
<keyword evidence="4" id="KW-1133">Transmembrane helix</keyword>
<evidence type="ECO:0000256" key="5">
    <source>
        <dbReference type="ARBA" id="ARBA00023136"/>
    </source>
</evidence>
<dbReference type="AlphaFoldDB" id="A0AA39WWS9"/>
<evidence type="ECO:0000256" key="3">
    <source>
        <dbReference type="ARBA" id="ARBA00022729"/>
    </source>
</evidence>
<reference evidence="10" key="1">
    <citation type="submission" date="2023-06" db="EMBL/GenBank/DDBJ databases">
        <title>Genome-scale phylogeny and comparative genomics of the fungal order Sordariales.</title>
        <authorList>
            <consortium name="Lawrence Berkeley National Laboratory"/>
            <person name="Hensen N."/>
            <person name="Bonometti L."/>
            <person name="Westerberg I."/>
            <person name="Brannstrom I.O."/>
            <person name="Guillou S."/>
            <person name="Cros-Aarteil S."/>
            <person name="Calhoun S."/>
            <person name="Haridas S."/>
            <person name="Kuo A."/>
            <person name="Mondo S."/>
            <person name="Pangilinan J."/>
            <person name="Riley R."/>
            <person name="Labutti K."/>
            <person name="Andreopoulos B."/>
            <person name="Lipzen A."/>
            <person name="Chen C."/>
            <person name="Yanf M."/>
            <person name="Daum C."/>
            <person name="Ng V."/>
            <person name="Clum A."/>
            <person name="Steindorff A."/>
            <person name="Ohm R."/>
            <person name="Martin F."/>
            <person name="Silar P."/>
            <person name="Natvig D."/>
            <person name="Lalanne C."/>
            <person name="Gautier V."/>
            <person name="Ament-Velasquez S.L."/>
            <person name="Kruys A."/>
            <person name="Hutchinson M.I."/>
            <person name="Powell A.J."/>
            <person name="Barry K."/>
            <person name="Miller A.N."/>
            <person name="Grigoriev I.V."/>
            <person name="Debuchy R."/>
            <person name="Gladieux P."/>
            <person name="Thoren M.H."/>
            <person name="Johannesson H."/>
        </authorList>
    </citation>
    <scope>NUCLEOTIDE SEQUENCE</scope>
    <source>
        <strain evidence="10">CBS 606.72</strain>
    </source>
</reference>
<evidence type="ECO:0000256" key="6">
    <source>
        <dbReference type="ARBA" id="ARBA00023180"/>
    </source>
</evidence>